<dbReference type="STRING" id="1169540.A0A0G4EN99"/>
<dbReference type="EC" id="2.3.2.27" evidence="4"/>
<dbReference type="InterPro" id="IPR039396">
    <property type="entry name" value="Deltex_C"/>
</dbReference>
<feature type="region of interest" description="Disordered" evidence="8">
    <location>
        <begin position="287"/>
        <end position="311"/>
    </location>
</feature>
<dbReference type="InterPro" id="IPR013083">
    <property type="entry name" value="Znf_RING/FYVE/PHD"/>
</dbReference>
<comment type="pathway">
    <text evidence="2">Protein modification; protein ubiquitination.</text>
</comment>
<dbReference type="InterPro" id="IPR039399">
    <property type="entry name" value="Deltex_C_sf"/>
</dbReference>
<feature type="compositionally biased region" description="Gly residues" evidence="8">
    <location>
        <begin position="297"/>
        <end position="306"/>
    </location>
</feature>
<evidence type="ECO:0000259" key="10">
    <source>
        <dbReference type="PROSITE" id="PS50918"/>
    </source>
</evidence>
<evidence type="ECO:0000256" key="4">
    <source>
        <dbReference type="ARBA" id="ARBA00012483"/>
    </source>
</evidence>
<name>A0A0G4EN99_VITBC</name>
<dbReference type="InterPro" id="IPR037197">
    <property type="entry name" value="WWE_dom_sf"/>
</dbReference>
<keyword evidence="5" id="KW-0808">Transferase</keyword>
<dbReference type="InterPro" id="IPR004170">
    <property type="entry name" value="WWE_dom"/>
</dbReference>
<accession>A0A0G4EN99</accession>
<dbReference type="VEuPathDB" id="CryptoDB:Vbra_2973"/>
<feature type="compositionally biased region" description="Pro residues" evidence="8">
    <location>
        <begin position="577"/>
        <end position="599"/>
    </location>
</feature>
<keyword evidence="7" id="KW-0863">Zinc-finger</keyword>
<evidence type="ECO:0000256" key="5">
    <source>
        <dbReference type="ARBA" id="ARBA00022679"/>
    </source>
</evidence>
<feature type="region of interest" description="Disordered" evidence="8">
    <location>
        <begin position="512"/>
        <end position="603"/>
    </location>
</feature>
<evidence type="ECO:0000256" key="2">
    <source>
        <dbReference type="ARBA" id="ARBA00004906"/>
    </source>
</evidence>
<gene>
    <name evidence="11" type="ORF">Vbra_2973</name>
</gene>
<dbReference type="AlphaFoldDB" id="A0A0G4EN99"/>
<dbReference type="GO" id="GO:0008270">
    <property type="term" value="F:zinc ion binding"/>
    <property type="evidence" value="ECO:0007669"/>
    <property type="project" value="UniProtKB-KW"/>
</dbReference>
<feature type="domain" description="WWE" evidence="10">
    <location>
        <begin position="7"/>
        <end position="83"/>
    </location>
</feature>
<dbReference type="GO" id="GO:0061630">
    <property type="term" value="F:ubiquitin protein ligase activity"/>
    <property type="evidence" value="ECO:0007669"/>
    <property type="project" value="UniProtKB-EC"/>
</dbReference>
<feature type="compositionally biased region" description="Low complexity" evidence="8">
    <location>
        <begin position="554"/>
        <end position="564"/>
    </location>
</feature>
<dbReference type="Gene3D" id="3.30.40.10">
    <property type="entry name" value="Zinc/RING finger domain, C3HC4 (zinc finger)"/>
    <property type="match status" value="1"/>
</dbReference>
<evidence type="ECO:0000256" key="8">
    <source>
        <dbReference type="SAM" id="MobiDB-lite"/>
    </source>
</evidence>
<dbReference type="InterPro" id="IPR039398">
    <property type="entry name" value="Deltex_fam"/>
</dbReference>
<dbReference type="SUPFAM" id="SSF57850">
    <property type="entry name" value="RING/U-box"/>
    <property type="match status" value="1"/>
</dbReference>
<feature type="compositionally biased region" description="Basic and acidic residues" evidence="8">
    <location>
        <begin position="287"/>
        <end position="296"/>
    </location>
</feature>
<dbReference type="Proteomes" id="UP000041254">
    <property type="component" value="Unassembled WGS sequence"/>
</dbReference>
<keyword evidence="7" id="KW-0862">Zinc</keyword>
<proteinExistence type="inferred from homology"/>
<dbReference type="UniPathway" id="UPA00143"/>
<dbReference type="GO" id="GO:0016567">
    <property type="term" value="P:protein ubiquitination"/>
    <property type="evidence" value="ECO:0007669"/>
    <property type="project" value="UniProtKB-UniPathway"/>
</dbReference>
<dbReference type="PROSITE" id="PS50918">
    <property type="entry name" value="WWE"/>
    <property type="match status" value="1"/>
</dbReference>
<evidence type="ECO:0000256" key="3">
    <source>
        <dbReference type="ARBA" id="ARBA00009413"/>
    </source>
</evidence>
<evidence type="ECO:0000256" key="7">
    <source>
        <dbReference type="PROSITE-ProRule" id="PRU00175"/>
    </source>
</evidence>
<feature type="domain" description="RING-type" evidence="9">
    <location>
        <begin position="318"/>
        <end position="364"/>
    </location>
</feature>
<dbReference type="Gene3D" id="3.30.390.130">
    <property type="match status" value="1"/>
</dbReference>
<evidence type="ECO:0000256" key="6">
    <source>
        <dbReference type="ARBA" id="ARBA00022723"/>
    </source>
</evidence>
<dbReference type="GO" id="GO:0007219">
    <property type="term" value="P:Notch signaling pathway"/>
    <property type="evidence" value="ECO:0007669"/>
    <property type="project" value="InterPro"/>
</dbReference>
<keyword evidence="12" id="KW-1185">Reference proteome</keyword>
<dbReference type="SUPFAM" id="SSF117839">
    <property type="entry name" value="WWE domain"/>
    <property type="match status" value="1"/>
</dbReference>
<comment type="catalytic activity">
    <reaction evidence="1">
        <text>S-ubiquitinyl-[E2 ubiquitin-conjugating enzyme]-L-cysteine + [acceptor protein]-L-lysine = [E2 ubiquitin-conjugating enzyme]-L-cysteine + N(6)-ubiquitinyl-[acceptor protein]-L-lysine.</text>
        <dbReference type="EC" id="2.3.2.27"/>
    </reaction>
</comment>
<dbReference type="InterPro" id="IPR001841">
    <property type="entry name" value="Znf_RING"/>
</dbReference>
<evidence type="ECO:0000313" key="12">
    <source>
        <dbReference type="Proteomes" id="UP000041254"/>
    </source>
</evidence>
<dbReference type="InParanoid" id="A0A0G4EN99"/>
<keyword evidence="6" id="KW-0479">Metal-binding</keyword>
<dbReference type="EMBL" id="CDMY01000277">
    <property type="protein sequence ID" value="CEL99312.1"/>
    <property type="molecule type" value="Genomic_DNA"/>
</dbReference>
<feature type="region of interest" description="Disordered" evidence="8">
    <location>
        <begin position="665"/>
        <end position="684"/>
    </location>
</feature>
<dbReference type="PROSITE" id="PS50089">
    <property type="entry name" value="ZF_RING_2"/>
    <property type="match status" value="1"/>
</dbReference>
<dbReference type="Pfam" id="PF18102">
    <property type="entry name" value="DTC"/>
    <property type="match status" value="1"/>
</dbReference>
<sequence length="726" mass="80323">MASVLQGISLVTKGAPEFFIWEWELQAGVWICYDPHIIAQIADHRLFDLHLVPVEINGVFYEIDLERMVQRRRDTGAVKKVREVRLGGSWVLKGGAGEKIVSPQRAGVVEAYRRMGPGRDSFDMMTMFANDSYPPRKLHISMQTHTWTDKLSPSIHGTIERRLRTPLPLPIRILNPALWVPKRFLQLGRPSCGSGASSTDADPLVAFALSLPPFPESTGFTDWRYMPHEPDWQRLASPPALGVPGHYAWHHPIVYCLAYGAHSYQAREETVDVNDLLPGTLLRLDARTEKRDKTEGEGGAGGGEGGGGHDDHHHDHECRICSERMDGVRVVCPSCRFEYCEGCLVGWLRKKDPMSFGKGCPQCKKPIANCRGPQPSGWCEWWVFPPGYLPVPGYERHPTILLNYDFPDGEQLGVHRHPGAPFRGDQRVGFFPYCPQGAALLQMFVRCFLAGRMFTVSTSLTTGEENTLVWGGVHHKTSLDYAAPHGYPDESYFHRATHELRDRGIIPTAIEQTLLDGDPTPLGTRHYSKPPLVKLVPPRSPASRPSCHHPRPASYYSNTNSTNSDSQQADHQATPTTTPPQAAPPPAAAAAATPPPLPSPALLDDDAELRQMAREMRTDGTLSFATDHHQHHQHHQDINIIPVLVANGHGHGHGHGLRPYRSVSDESPTGGVHGGDGVDNDPLYELHPVQMPRSFSAPELNAAADVAEGEGGEEEEVVEDVVTDYW</sequence>
<evidence type="ECO:0000259" key="9">
    <source>
        <dbReference type="PROSITE" id="PS50089"/>
    </source>
</evidence>
<reference evidence="11 12" key="1">
    <citation type="submission" date="2014-11" db="EMBL/GenBank/DDBJ databases">
        <authorList>
            <person name="Zhu J."/>
            <person name="Qi W."/>
            <person name="Song R."/>
        </authorList>
    </citation>
    <scope>NUCLEOTIDE SEQUENCE [LARGE SCALE GENOMIC DNA]</scope>
</reference>
<dbReference type="PANTHER" id="PTHR12622">
    <property type="entry name" value="DELTEX-RELATED"/>
    <property type="match status" value="1"/>
</dbReference>
<evidence type="ECO:0000313" key="11">
    <source>
        <dbReference type="EMBL" id="CEL99312.1"/>
    </source>
</evidence>
<protein>
    <recommendedName>
        <fullName evidence="4">RING-type E3 ubiquitin transferase</fullName>
        <ecNumber evidence="4">2.3.2.27</ecNumber>
    </recommendedName>
</protein>
<dbReference type="Pfam" id="PF02825">
    <property type="entry name" value="WWE"/>
    <property type="match status" value="1"/>
</dbReference>
<evidence type="ECO:0000256" key="1">
    <source>
        <dbReference type="ARBA" id="ARBA00000900"/>
    </source>
</evidence>
<comment type="similarity">
    <text evidence="3">Belongs to the Deltex family.</text>
</comment>
<dbReference type="Gene3D" id="3.30.720.50">
    <property type="match status" value="1"/>
</dbReference>
<dbReference type="OrthoDB" id="527344at2759"/>
<organism evidence="11 12">
    <name type="scientific">Vitrella brassicaformis (strain CCMP3155)</name>
    <dbReference type="NCBI Taxonomy" id="1169540"/>
    <lineage>
        <taxon>Eukaryota</taxon>
        <taxon>Sar</taxon>
        <taxon>Alveolata</taxon>
        <taxon>Colpodellida</taxon>
        <taxon>Vitrellaceae</taxon>
        <taxon>Vitrella</taxon>
    </lineage>
</organism>